<dbReference type="Pfam" id="PF13365">
    <property type="entry name" value="Trypsin_2"/>
    <property type="match status" value="1"/>
</dbReference>
<dbReference type="RefSeq" id="WP_182940541.1">
    <property type="nucleotide sequence ID" value="NZ_JABEQH010000002.1"/>
</dbReference>
<dbReference type="CDD" id="cd10839">
    <property type="entry name" value="cpPDZ1_DegP-like"/>
    <property type="match status" value="1"/>
</dbReference>
<evidence type="ECO:0000256" key="8">
    <source>
        <dbReference type="ARBA" id="ARBA00022737"/>
    </source>
</evidence>
<dbReference type="InterPro" id="IPR001478">
    <property type="entry name" value="PDZ"/>
</dbReference>
<evidence type="ECO:0000259" key="16">
    <source>
        <dbReference type="PROSITE" id="PS50106"/>
    </source>
</evidence>
<evidence type="ECO:0000256" key="13">
    <source>
        <dbReference type="ARBA" id="ARBA00032850"/>
    </source>
</evidence>
<dbReference type="SUPFAM" id="SSF50494">
    <property type="entry name" value="Trypsin-like serine proteases"/>
    <property type="match status" value="1"/>
</dbReference>
<keyword evidence="18" id="KW-1185">Reference proteome</keyword>
<evidence type="ECO:0000256" key="12">
    <source>
        <dbReference type="ARBA" id="ARBA00023016"/>
    </source>
</evidence>
<keyword evidence="9" id="KW-0574">Periplasm</keyword>
<reference evidence="17 18" key="1">
    <citation type="submission" date="2020-04" db="EMBL/GenBank/DDBJ databases">
        <title>Description of novel Gluconacetobacter.</title>
        <authorList>
            <person name="Sombolestani A."/>
        </authorList>
    </citation>
    <scope>NUCLEOTIDE SEQUENCE [LARGE SCALE GENOMIC DNA]</scope>
    <source>
        <strain evidence="17 18">LMG 21312</strain>
    </source>
</reference>
<keyword evidence="6" id="KW-0645">Protease</keyword>
<evidence type="ECO:0000256" key="14">
    <source>
        <dbReference type="PIRSR" id="PIRSR611782-1"/>
    </source>
</evidence>
<dbReference type="InterPro" id="IPR001940">
    <property type="entry name" value="Peptidase_S1C"/>
</dbReference>
<organism evidence="17 18">
    <name type="scientific">Gluconacetobacter johannae</name>
    <dbReference type="NCBI Taxonomy" id="112140"/>
    <lineage>
        <taxon>Bacteria</taxon>
        <taxon>Pseudomonadati</taxon>
        <taxon>Pseudomonadota</taxon>
        <taxon>Alphaproteobacteria</taxon>
        <taxon>Acetobacterales</taxon>
        <taxon>Acetobacteraceae</taxon>
        <taxon>Gluconacetobacter</taxon>
    </lineage>
</organism>
<dbReference type="NCBIfam" id="TIGR02037">
    <property type="entry name" value="degP_htrA_DO"/>
    <property type="match status" value="1"/>
</dbReference>
<evidence type="ECO:0000256" key="7">
    <source>
        <dbReference type="ARBA" id="ARBA00022729"/>
    </source>
</evidence>
<dbReference type="EMBL" id="JABEQH010000002">
    <property type="protein sequence ID" value="MBB2174679.1"/>
    <property type="molecule type" value="Genomic_DNA"/>
</dbReference>
<dbReference type="Pfam" id="PF13180">
    <property type="entry name" value="PDZ_2"/>
    <property type="match status" value="2"/>
</dbReference>
<comment type="similarity">
    <text evidence="3">Belongs to the peptidase S1C family.</text>
</comment>
<dbReference type="PRINTS" id="PR00834">
    <property type="entry name" value="PROTEASES2C"/>
</dbReference>
<dbReference type="PANTHER" id="PTHR22939">
    <property type="entry name" value="SERINE PROTEASE FAMILY S1C HTRA-RELATED"/>
    <property type="match status" value="1"/>
</dbReference>
<dbReference type="SMART" id="SM00228">
    <property type="entry name" value="PDZ"/>
    <property type="match status" value="2"/>
</dbReference>
<proteinExistence type="inferred from homology"/>
<evidence type="ECO:0000256" key="15">
    <source>
        <dbReference type="PIRSR" id="PIRSR611782-2"/>
    </source>
</evidence>
<dbReference type="AlphaFoldDB" id="A0A7W4J4U5"/>
<keyword evidence="11" id="KW-0720">Serine protease</keyword>
<evidence type="ECO:0000256" key="1">
    <source>
        <dbReference type="ARBA" id="ARBA00001772"/>
    </source>
</evidence>
<sequence length="522" mass="53127">MSDEFQPISFPRVRRLRAGVLAALVAGTALGGAADGALVARARADDTGVIRPDTQIQTLPNFVNLVKQVKPAVVSITASLRADAMDDEGGMDGQPQSPFPFPFPFQMMPQQQQRRTVEARGSGFIISADGFVVTNNHVVKGATKVTVTLDDGTTLPAKIVGRDPKTDLALLKVTSQSKLRFIELGDSDKIEPGEWVVAVGNPYGLGGTVTAGIVSARGRDIGDGPYDSFIQVDAPINRGNSGGPLFTQDGKVVGVNTAILSPSGGGSIGIGFAIPSDVVKNVVSQLEKTGHVTRGYLGVVAQQITPAMAKALGLKAGAQGAPPSGALVASVSNGSPAEKAGIKAGDVITALNGQKIDTPHDLAVKVASVAPGTKATLGFVRNSAEQTASVTIANLSGAASPDGSVGDKNEGGPRLGVSLAPLTSDLRQQLGLDGTVRGVVVSDVQAGSAAEQAGIHAGDVIQAVGNKPVENPGATVTAVRAALKANQSVLLRILRNGQNIFVAVTPGSGDEGESSGESDDNQ</sequence>
<comment type="catalytic activity">
    <reaction evidence="1">
        <text>Acts on substrates that are at least partially unfolded. The cleavage site P1 residue is normally between a pair of hydrophobic residues, such as Val-|-Val.</text>
        <dbReference type="EC" id="3.4.21.107"/>
    </reaction>
</comment>
<evidence type="ECO:0000256" key="11">
    <source>
        <dbReference type="ARBA" id="ARBA00022825"/>
    </source>
</evidence>
<evidence type="ECO:0000256" key="4">
    <source>
        <dbReference type="ARBA" id="ARBA00013035"/>
    </source>
</evidence>
<evidence type="ECO:0000256" key="9">
    <source>
        <dbReference type="ARBA" id="ARBA00022764"/>
    </source>
</evidence>
<dbReference type="EC" id="3.4.21.107" evidence="4"/>
<evidence type="ECO:0000256" key="2">
    <source>
        <dbReference type="ARBA" id="ARBA00004418"/>
    </source>
</evidence>
<dbReference type="PROSITE" id="PS50106">
    <property type="entry name" value="PDZ"/>
    <property type="match status" value="2"/>
</dbReference>
<dbReference type="GO" id="GO:0006508">
    <property type="term" value="P:proteolysis"/>
    <property type="evidence" value="ECO:0007669"/>
    <property type="project" value="UniProtKB-KW"/>
</dbReference>
<keyword evidence="7" id="KW-0732">Signal</keyword>
<dbReference type="PANTHER" id="PTHR22939:SF130">
    <property type="entry name" value="PERIPLASMIC SERINE ENDOPROTEASE DEGP-LIKE-RELATED"/>
    <property type="match status" value="1"/>
</dbReference>
<comment type="subcellular location">
    <subcellularLocation>
        <location evidence="2">Periplasm</location>
    </subcellularLocation>
</comment>
<evidence type="ECO:0000256" key="5">
    <source>
        <dbReference type="ARBA" id="ARBA00013958"/>
    </source>
</evidence>
<dbReference type="Gene3D" id="2.40.10.120">
    <property type="match status" value="1"/>
</dbReference>
<feature type="domain" description="PDZ" evidence="16">
    <location>
        <begin position="408"/>
        <end position="497"/>
    </location>
</feature>
<feature type="domain" description="PDZ" evidence="16">
    <location>
        <begin position="312"/>
        <end position="366"/>
    </location>
</feature>
<evidence type="ECO:0000313" key="18">
    <source>
        <dbReference type="Proteomes" id="UP000561066"/>
    </source>
</evidence>
<accession>A0A7W4J4U5</accession>
<comment type="caution">
    <text evidence="17">The sequence shown here is derived from an EMBL/GenBank/DDBJ whole genome shotgun (WGS) entry which is preliminary data.</text>
</comment>
<feature type="binding site" evidence="15">
    <location>
        <begin position="239"/>
        <end position="241"/>
    </location>
    <ligand>
        <name>substrate</name>
    </ligand>
</feature>
<name>A0A7W4J4U5_9PROT</name>
<dbReference type="InterPro" id="IPR011782">
    <property type="entry name" value="Pept_S1C_Do"/>
</dbReference>
<feature type="active site" description="Charge relay system" evidence="14">
    <location>
        <position position="241"/>
    </location>
</feature>
<feature type="active site" description="Charge relay system" evidence="14">
    <location>
        <position position="167"/>
    </location>
</feature>
<feature type="active site" description="Charge relay system" evidence="14">
    <location>
        <position position="137"/>
    </location>
</feature>
<feature type="binding site" evidence="15">
    <location>
        <position position="167"/>
    </location>
    <ligand>
        <name>substrate</name>
    </ligand>
</feature>
<keyword evidence="12" id="KW-0346">Stress response</keyword>
<gene>
    <name evidence="17" type="ORF">HLH21_01910</name>
</gene>
<dbReference type="Proteomes" id="UP000561066">
    <property type="component" value="Unassembled WGS sequence"/>
</dbReference>
<keyword evidence="8" id="KW-0677">Repeat</keyword>
<dbReference type="InterPro" id="IPR036034">
    <property type="entry name" value="PDZ_sf"/>
</dbReference>
<dbReference type="GO" id="GO:0004252">
    <property type="term" value="F:serine-type endopeptidase activity"/>
    <property type="evidence" value="ECO:0007669"/>
    <property type="project" value="InterPro"/>
</dbReference>
<feature type="binding site" evidence="15">
    <location>
        <position position="137"/>
    </location>
    <ligand>
        <name>substrate</name>
    </ligand>
</feature>
<dbReference type="Gene3D" id="2.30.42.10">
    <property type="match status" value="2"/>
</dbReference>
<evidence type="ECO:0000256" key="3">
    <source>
        <dbReference type="ARBA" id="ARBA00010541"/>
    </source>
</evidence>
<keyword evidence="10" id="KW-0378">Hydrolase</keyword>
<protein>
    <recommendedName>
        <fullName evidence="5">Probable periplasmic serine endoprotease DegP-like</fullName>
        <ecNumber evidence="4">3.4.21.107</ecNumber>
    </recommendedName>
    <alternativeName>
        <fullName evidence="13">Protease Do</fullName>
    </alternativeName>
</protein>
<dbReference type="InterPro" id="IPR009003">
    <property type="entry name" value="Peptidase_S1_PA"/>
</dbReference>
<dbReference type="SUPFAM" id="SSF50156">
    <property type="entry name" value="PDZ domain-like"/>
    <property type="match status" value="2"/>
</dbReference>
<evidence type="ECO:0000313" key="17">
    <source>
        <dbReference type="EMBL" id="MBB2174679.1"/>
    </source>
</evidence>
<evidence type="ECO:0000256" key="10">
    <source>
        <dbReference type="ARBA" id="ARBA00022801"/>
    </source>
</evidence>
<evidence type="ECO:0000256" key="6">
    <source>
        <dbReference type="ARBA" id="ARBA00022670"/>
    </source>
</evidence>